<evidence type="ECO:0000256" key="2">
    <source>
        <dbReference type="SAM" id="Phobius"/>
    </source>
</evidence>
<proteinExistence type="predicted"/>
<feature type="region of interest" description="Disordered" evidence="1">
    <location>
        <begin position="40"/>
        <end position="137"/>
    </location>
</feature>
<keyword evidence="2" id="KW-0472">Membrane</keyword>
<keyword evidence="2" id="KW-0812">Transmembrane</keyword>
<evidence type="ECO:0000256" key="3">
    <source>
        <dbReference type="SAM" id="SignalP"/>
    </source>
</evidence>
<organism evidence="4 5">
    <name type="scientific">Corallococcus soli</name>
    <dbReference type="NCBI Taxonomy" id="2710757"/>
    <lineage>
        <taxon>Bacteria</taxon>
        <taxon>Pseudomonadati</taxon>
        <taxon>Myxococcota</taxon>
        <taxon>Myxococcia</taxon>
        <taxon>Myxococcales</taxon>
        <taxon>Cystobacterineae</taxon>
        <taxon>Myxococcaceae</taxon>
        <taxon>Corallococcus</taxon>
    </lineage>
</organism>
<evidence type="ECO:0000256" key="1">
    <source>
        <dbReference type="SAM" id="MobiDB-lite"/>
    </source>
</evidence>
<feature type="signal peptide" evidence="3">
    <location>
        <begin position="1"/>
        <end position="30"/>
    </location>
</feature>
<dbReference type="RefSeq" id="WP_193429484.1">
    <property type="nucleotide sequence ID" value="NZ_JAAIYO010000011.1"/>
</dbReference>
<keyword evidence="5" id="KW-1185">Reference proteome</keyword>
<feature type="compositionally biased region" description="Polar residues" evidence="1">
    <location>
        <begin position="59"/>
        <end position="68"/>
    </location>
</feature>
<sequence length="306" mass="31458">MERRGKRPAWDWSVRALLLGSLLGAPVALAAEARLAQVETPASSMGPPTFAPHPPEAPSTQAGSSAGPPTSEPRSPEAPTTQEGPPASPMESPASTVQPPPLESIPSDVPRLDTATPPPAAPPRVLRPFIPHGEPDTDARLSGATLAAHGGVTLLPLASVWVATRVGGDSRLGATAAEAAAGTLAASIPGRFLFVHPSYPQGRWQELEVGAFGAAMVVTPPIAALGTWGMGEVAFGDSENRGHAYLGALGGATAGMLLGIAAHEGLKHLAGDSERLATLRRYLAFSLIGTGATVGYQWSRTPTQRR</sequence>
<feature type="chain" id="PRO_5045282824" evidence="3">
    <location>
        <begin position="31"/>
        <end position="306"/>
    </location>
</feature>
<dbReference type="EMBL" id="JAAIYO010000011">
    <property type="protein sequence ID" value="MBE4752303.1"/>
    <property type="molecule type" value="Genomic_DNA"/>
</dbReference>
<evidence type="ECO:0000313" key="4">
    <source>
        <dbReference type="EMBL" id="MBE4752303.1"/>
    </source>
</evidence>
<name>A0ABR9PWJ7_9BACT</name>
<accession>A0ABR9PWJ7</accession>
<evidence type="ECO:0000313" key="5">
    <source>
        <dbReference type="Proteomes" id="UP001516472"/>
    </source>
</evidence>
<keyword evidence="2" id="KW-1133">Transmembrane helix</keyword>
<feature type="transmembrane region" description="Helical" evidence="2">
    <location>
        <begin position="243"/>
        <end position="262"/>
    </location>
</feature>
<feature type="transmembrane region" description="Helical" evidence="2">
    <location>
        <begin position="282"/>
        <end position="299"/>
    </location>
</feature>
<feature type="transmembrane region" description="Helical" evidence="2">
    <location>
        <begin position="209"/>
        <end position="231"/>
    </location>
</feature>
<gene>
    <name evidence="4" type="ORF">G4177_29470</name>
</gene>
<reference evidence="4 5" key="1">
    <citation type="submission" date="2020-02" db="EMBL/GenBank/DDBJ databases">
        <authorList>
            <person name="Babadi Z.K."/>
            <person name="Risdian C."/>
            <person name="Ebrahimipour G.H."/>
            <person name="Wink J."/>
        </authorList>
    </citation>
    <scope>NUCLEOTIDE SEQUENCE [LARGE SCALE GENOMIC DNA]</scope>
    <source>
        <strain evidence="4 5">ZKHCc1 1396</strain>
    </source>
</reference>
<keyword evidence="3" id="KW-0732">Signal</keyword>
<comment type="caution">
    <text evidence="4">The sequence shown here is derived from an EMBL/GenBank/DDBJ whole genome shotgun (WGS) entry which is preliminary data.</text>
</comment>
<dbReference type="Proteomes" id="UP001516472">
    <property type="component" value="Unassembled WGS sequence"/>
</dbReference>
<protein>
    <submittedName>
        <fullName evidence="4">Uncharacterized protein</fullName>
    </submittedName>
</protein>